<dbReference type="EMBL" id="SRYA01000008">
    <property type="protein sequence ID" value="TGY97385.1"/>
    <property type="molecule type" value="Genomic_DNA"/>
</dbReference>
<accession>A0AC61S0L3</accession>
<proteinExistence type="predicted"/>
<gene>
    <name evidence="1" type="ORF">E5329_05640</name>
</gene>
<evidence type="ECO:0000313" key="2">
    <source>
        <dbReference type="Proteomes" id="UP000304953"/>
    </source>
</evidence>
<keyword evidence="2" id="KW-1185">Reference proteome</keyword>
<comment type="caution">
    <text evidence="1">The sequence shown here is derived from an EMBL/GenBank/DDBJ whole genome shotgun (WGS) entry which is preliminary data.</text>
</comment>
<evidence type="ECO:0000313" key="1">
    <source>
        <dbReference type="EMBL" id="TGY97385.1"/>
    </source>
</evidence>
<sequence>MRKIRKLALSLCFILIAGFVLNGAGRIVERKDSRERYSEFWDNPQEYDVWFLGNSHVHYTIQPMELWKQYGIRSYNLGSPSSQMPQIYWTMMCGLQYSQPKVIVVDTYKVHCDTMIQEEKRKQTHIHTGMDSIPLSVTKIKAICELFDTWEDRFEYLCKFSIYHSRWEALKEKDFHVQLQETKGHRFLTKIVDNSDFQSIEKEDMSDTDTIGFLYLKKIIEECQKRGIEIVLAEIPLCMEEEVQRGMNAVPKIAEEYGVTCLNMRYEEGLVDYGSDFADEGHLNSFGAKKVTRYLGEYLSEYCDLKDYREDSMTAKDWDDDYERYLQFKVKKMQDANKIKSYVQWLDEDRYTCYMYQKEEPGGLLAKEIAKLKNITYLSLEEATEKMGMEINGEYAFLVENDRGEVVDRAVFKEGKRQ</sequence>
<name>A0AC61S0L3_9FIRM</name>
<dbReference type="Proteomes" id="UP000304953">
    <property type="component" value="Unassembled WGS sequence"/>
</dbReference>
<organism evidence="1 2">
    <name type="scientific">Petralouisia muris</name>
    <dbReference type="NCBI Taxonomy" id="3032872"/>
    <lineage>
        <taxon>Bacteria</taxon>
        <taxon>Bacillati</taxon>
        <taxon>Bacillota</taxon>
        <taxon>Clostridia</taxon>
        <taxon>Lachnospirales</taxon>
        <taxon>Lachnospiraceae</taxon>
        <taxon>Petralouisia</taxon>
    </lineage>
</organism>
<reference evidence="1" key="1">
    <citation type="submission" date="2019-04" db="EMBL/GenBank/DDBJ databases">
        <title>Microbes associate with the intestines of laboratory mice.</title>
        <authorList>
            <person name="Navarre W."/>
            <person name="Wong E."/>
            <person name="Huang K."/>
            <person name="Tropini C."/>
            <person name="Ng K."/>
            <person name="Yu B."/>
        </authorList>
    </citation>
    <scope>NUCLEOTIDE SEQUENCE</scope>
    <source>
        <strain evidence="1">NM01_1-7b</strain>
    </source>
</reference>
<protein>
    <submittedName>
        <fullName evidence="1">Uncharacterized protein</fullName>
    </submittedName>
</protein>